<dbReference type="InterPro" id="IPR013087">
    <property type="entry name" value="Znf_C2H2_type"/>
</dbReference>
<dbReference type="PROSITE" id="PS00028">
    <property type="entry name" value="ZINC_FINGER_C2H2_1"/>
    <property type="match status" value="1"/>
</dbReference>
<reference evidence="10 11" key="1">
    <citation type="submission" date="2022-01" db="EMBL/GenBank/DDBJ databases">
        <title>A chromosomal length assembly of Cordylochernes scorpioides.</title>
        <authorList>
            <person name="Zeh D."/>
            <person name="Zeh J."/>
        </authorList>
    </citation>
    <scope>NUCLEOTIDE SEQUENCE [LARGE SCALE GENOMIC DNA]</scope>
    <source>
        <strain evidence="10">IN4F17</strain>
        <tissue evidence="10">Whole Body</tissue>
    </source>
</reference>
<dbReference type="Proteomes" id="UP001235939">
    <property type="component" value="Chromosome 03"/>
</dbReference>
<keyword evidence="4 8" id="KW-0863">Zinc-finger</keyword>
<evidence type="ECO:0000256" key="6">
    <source>
        <dbReference type="ARBA" id="ARBA00023242"/>
    </source>
</evidence>
<keyword evidence="2" id="KW-0479">Metal-binding</keyword>
<evidence type="ECO:0000256" key="3">
    <source>
        <dbReference type="ARBA" id="ARBA00022737"/>
    </source>
</evidence>
<name>A0ABY6KDT9_9ARAC</name>
<dbReference type="PANTHER" id="PTHR24388:SF54">
    <property type="entry name" value="PROTEIN ESCARGOT"/>
    <property type="match status" value="1"/>
</dbReference>
<proteinExistence type="inferred from homology"/>
<evidence type="ECO:0000313" key="11">
    <source>
        <dbReference type="Proteomes" id="UP001235939"/>
    </source>
</evidence>
<gene>
    <name evidence="10" type="ORF">LAZ67_3005506</name>
</gene>
<dbReference type="EMBL" id="CP092865">
    <property type="protein sequence ID" value="UYV65810.1"/>
    <property type="molecule type" value="Genomic_DNA"/>
</dbReference>
<keyword evidence="6" id="KW-0539">Nucleus</keyword>
<comment type="similarity">
    <text evidence="7">Belongs to the snail C2H2-type zinc-finger protein family.</text>
</comment>
<dbReference type="SMART" id="SM00355">
    <property type="entry name" value="ZnF_C2H2"/>
    <property type="match status" value="3"/>
</dbReference>
<accession>A0ABY6KDT9</accession>
<evidence type="ECO:0000256" key="2">
    <source>
        <dbReference type="ARBA" id="ARBA00022723"/>
    </source>
</evidence>
<sequence length="326" mass="37633">MEAPLKDCTTLEQRAVIRFLNAEGIQTSQICQRMKNIYEGAGVEDRAVDLLVTDEVGPGLAPVPTLPTTEALIAAVAPQVDLSKGHILAQLAPERRTSYSYNLSCHKRNRHSDVRLKCKLCKYVGSEETDLRNHICKEKFCCGKCEYKTYFKSYLSRHQQVHNTVLYSCPQCGSKCKFKNNIKKHMKKKHNVQNINVEDFVTPGTMSLDKLITPPIQKSGVMKWTGLKDGLVNCMKQKPEFFTSRRYISVQIHTIADYHTATKWLEDRHYTFHFKILDDVKRLEWSSELSTIASLSPKYKRTWKTRDLSCPKLRDYENQQQRRSSH</sequence>
<keyword evidence="11" id="KW-1185">Reference proteome</keyword>
<dbReference type="PANTHER" id="PTHR24388">
    <property type="entry name" value="ZINC FINGER PROTEIN"/>
    <property type="match status" value="1"/>
</dbReference>
<evidence type="ECO:0000259" key="9">
    <source>
        <dbReference type="PROSITE" id="PS50157"/>
    </source>
</evidence>
<dbReference type="InterPro" id="IPR050527">
    <property type="entry name" value="Snail/Krueppel_Znf"/>
</dbReference>
<evidence type="ECO:0000256" key="7">
    <source>
        <dbReference type="ARBA" id="ARBA00037948"/>
    </source>
</evidence>
<comment type="subcellular location">
    <subcellularLocation>
        <location evidence="1">Nucleus</location>
    </subcellularLocation>
</comment>
<evidence type="ECO:0000313" key="10">
    <source>
        <dbReference type="EMBL" id="UYV65810.1"/>
    </source>
</evidence>
<dbReference type="PROSITE" id="PS50157">
    <property type="entry name" value="ZINC_FINGER_C2H2_2"/>
    <property type="match status" value="1"/>
</dbReference>
<dbReference type="Gene3D" id="3.30.160.60">
    <property type="entry name" value="Classic Zinc Finger"/>
    <property type="match status" value="1"/>
</dbReference>
<keyword evidence="5" id="KW-0862">Zinc</keyword>
<protein>
    <recommendedName>
        <fullName evidence="9">C2H2-type domain-containing protein</fullName>
    </recommendedName>
</protein>
<keyword evidence="3" id="KW-0677">Repeat</keyword>
<evidence type="ECO:0000256" key="1">
    <source>
        <dbReference type="ARBA" id="ARBA00004123"/>
    </source>
</evidence>
<organism evidence="10 11">
    <name type="scientific">Cordylochernes scorpioides</name>
    <dbReference type="NCBI Taxonomy" id="51811"/>
    <lineage>
        <taxon>Eukaryota</taxon>
        <taxon>Metazoa</taxon>
        <taxon>Ecdysozoa</taxon>
        <taxon>Arthropoda</taxon>
        <taxon>Chelicerata</taxon>
        <taxon>Arachnida</taxon>
        <taxon>Pseudoscorpiones</taxon>
        <taxon>Cheliferoidea</taxon>
        <taxon>Chernetidae</taxon>
        <taxon>Cordylochernes</taxon>
    </lineage>
</organism>
<feature type="domain" description="C2H2-type" evidence="9">
    <location>
        <begin position="167"/>
        <end position="195"/>
    </location>
</feature>
<evidence type="ECO:0000256" key="8">
    <source>
        <dbReference type="PROSITE-ProRule" id="PRU00042"/>
    </source>
</evidence>
<evidence type="ECO:0000256" key="4">
    <source>
        <dbReference type="ARBA" id="ARBA00022771"/>
    </source>
</evidence>
<evidence type="ECO:0000256" key="5">
    <source>
        <dbReference type="ARBA" id="ARBA00022833"/>
    </source>
</evidence>